<keyword evidence="3" id="KW-0503">Monooxygenase</keyword>
<dbReference type="SUPFAM" id="SSF48264">
    <property type="entry name" value="Cytochrome P450"/>
    <property type="match status" value="1"/>
</dbReference>
<comment type="subcellular location">
    <subcellularLocation>
        <location evidence="1">Membrane</location>
        <topology evidence="1">Single-pass membrane protein</topology>
    </subcellularLocation>
</comment>
<dbReference type="PRINTS" id="PR00463">
    <property type="entry name" value="EP450I"/>
</dbReference>
<accession>A0ABR0WFN4</accession>
<name>A0ABR0WFN4_REHGL</name>
<gene>
    <name evidence="5" type="ORF">DH2020_020207</name>
</gene>
<dbReference type="EMBL" id="JABTTQ020000011">
    <property type="protein sequence ID" value="KAK6146338.1"/>
    <property type="molecule type" value="Genomic_DNA"/>
</dbReference>
<evidence type="ECO:0000313" key="6">
    <source>
        <dbReference type="Proteomes" id="UP001318860"/>
    </source>
</evidence>
<sequence length="601" mass="67191">MNVVSYYNKFKALWDKLYGSEDLTCGCTCAAAIKLRARVERDKTHDFVLGLDDVKYGPLRTQILSGRGRGWSRGGRGRGGALGGHNQNSSAAANAAQAPCYHTTNAHPAASSHALGVRVFVNEGAPSPSLFVTPVQFSEPDSSMAPVDELLAQHLGQKYGPIFKFYLGNKLCVVISSPSLIKEVVRDQDAVFAHRDTTVAAIVATYGGYDIAWSQPNSHWRLMRKIFVQEMLSNTSLEASYSFRKDEVRKTIRHVYANYMGKPIDISELCFRTEVNIMMNISWGGTIEDGERIGAEFRVLLSKLIELFGKSNISDFYPLVAGLDIQGVKKQMENLMQSVDTILDLVIAKHKHKLTGGIKQLEQGKKDILQILFELKEIEDHISISERHIKAMLMDIIAGGTDTAPVVEWAMAELMNNPDAMAKAQKELSDVVGLKNIVEEFHMPNLNYLEAIIKETLRLHPSVPHLLPRTPSHSCTLGGYTIPKNTRVFLNVWSIQRDPSIWDNPTEFNPERFLIDDKKLDFRGNHFHYLPFGSGRRICAGMPLAVRTVTYLLASLVHSFNWKLVEGETLDTSETFGLVLRKTTPLFGIPNPRLPDSNLYM</sequence>
<evidence type="ECO:0000256" key="4">
    <source>
        <dbReference type="SAM" id="MobiDB-lite"/>
    </source>
</evidence>
<dbReference type="PROSITE" id="PS00086">
    <property type="entry name" value="CYTOCHROME_P450"/>
    <property type="match status" value="1"/>
</dbReference>
<reference evidence="5 6" key="1">
    <citation type="journal article" date="2021" name="Comput. Struct. Biotechnol. J.">
        <title>De novo genome assembly of the potent medicinal plant Rehmannia glutinosa using nanopore technology.</title>
        <authorList>
            <person name="Ma L."/>
            <person name="Dong C."/>
            <person name="Song C."/>
            <person name="Wang X."/>
            <person name="Zheng X."/>
            <person name="Niu Y."/>
            <person name="Chen S."/>
            <person name="Feng W."/>
        </authorList>
    </citation>
    <scope>NUCLEOTIDE SEQUENCE [LARGE SCALE GENOMIC DNA]</scope>
    <source>
        <strain evidence="5">DH-2019</strain>
    </source>
</reference>
<dbReference type="InterPro" id="IPR002401">
    <property type="entry name" value="Cyt_P450_E_grp-I"/>
</dbReference>
<dbReference type="Pfam" id="PF00067">
    <property type="entry name" value="p450"/>
    <property type="match status" value="1"/>
</dbReference>
<dbReference type="InterPro" id="IPR017972">
    <property type="entry name" value="Cyt_P450_CS"/>
</dbReference>
<evidence type="ECO:0000313" key="5">
    <source>
        <dbReference type="EMBL" id="KAK6146338.1"/>
    </source>
</evidence>
<evidence type="ECO:0000256" key="2">
    <source>
        <dbReference type="ARBA" id="ARBA00023002"/>
    </source>
</evidence>
<dbReference type="CDD" id="cd11073">
    <property type="entry name" value="CYP76-like"/>
    <property type="match status" value="1"/>
</dbReference>
<comment type="caution">
    <text evidence="5">The sequence shown here is derived from an EMBL/GenBank/DDBJ whole genome shotgun (WGS) entry which is preliminary data.</text>
</comment>
<proteinExistence type="inferred from homology"/>
<protein>
    <recommendedName>
        <fullName evidence="7">Flavonoid 3'-monooxygenase</fullName>
    </recommendedName>
</protein>
<dbReference type="PRINTS" id="PR00385">
    <property type="entry name" value="P450"/>
</dbReference>
<dbReference type="PANTHER" id="PTHR47951">
    <property type="entry name" value="OS08G0547900 PROTEIN"/>
    <property type="match status" value="1"/>
</dbReference>
<keyword evidence="3" id="KW-0408">Iron</keyword>
<dbReference type="Gene3D" id="1.10.630.10">
    <property type="entry name" value="Cytochrome P450"/>
    <property type="match status" value="1"/>
</dbReference>
<dbReference type="PANTHER" id="PTHR47951:SF7">
    <property type="entry name" value="FLAVONOID 3',5'-HYDROXYLASE-LIKE ISOFORM X1"/>
    <property type="match status" value="1"/>
</dbReference>
<evidence type="ECO:0000256" key="3">
    <source>
        <dbReference type="RuleBase" id="RU000461"/>
    </source>
</evidence>
<dbReference type="InterPro" id="IPR001128">
    <property type="entry name" value="Cyt_P450"/>
</dbReference>
<comment type="similarity">
    <text evidence="3">Belongs to the cytochrome P450 family.</text>
</comment>
<dbReference type="Proteomes" id="UP001318860">
    <property type="component" value="Unassembled WGS sequence"/>
</dbReference>
<feature type="region of interest" description="Disordered" evidence="4">
    <location>
        <begin position="67"/>
        <end position="88"/>
    </location>
</feature>
<evidence type="ECO:0000256" key="1">
    <source>
        <dbReference type="ARBA" id="ARBA00004167"/>
    </source>
</evidence>
<keyword evidence="3" id="KW-0479">Metal-binding</keyword>
<dbReference type="InterPro" id="IPR036396">
    <property type="entry name" value="Cyt_P450_sf"/>
</dbReference>
<keyword evidence="6" id="KW-1185">Reference proteome</keyword>
<keyword evidence="2 3" id="KW-0560">Oxidoreductase</keyword>
<evidence type="ECO:0008006" key="7">
    <source>
        <dbReference type="Google" id="ProtNLM"/>
    </source>
</evidence>
<organism evidence="5 6">
    <name type="scientific">Rehmannia glutinosa</name>
    <name type="common">Chinese foxglove</name>
    <dbReference type="NCBI Taxonomy" id="99300"/>
    <lineage>
        <taxon>Eukaryota</taxon>
        <taxon>Viridiplantae</taxon>
        <taxon>Streptophyta</taxon>
        <taxon>Embryophyta</taxon>
        <taxon>Tracheophyta</taxon>
        <taxon>Spermatophyta</taxon>
        <taxon>Magnoliopsida</taxon>
        <taxon>eudicotyledons</taxon>
        <taxon>Gunneridae</taxon>
        <taxon>Pentapetalae</taxon>
        <taxon>asterids</taxon>
        <taxon>lamiids</taxon>
        <taxon>Lamiales</taxon>
        <taxon>Orobanchaceae</taxon>
        <taxon>Rehmannieae</taxon>
        <taxon>Rehmannia</taxon>
    </lineage>
</organism>
<keyword evidence="3" id="KW-0349">Heme</keyword>
<feature type="compositionally biased region" description="Gly residues" evidence="4">
    <location>
        <begin position="67"/>
        <end position="83"/>
    </location>
</feature>